<proteinExistence type="predicted"/>
<evidence type="ECO:0000256" key="1">
    <source>
        <dbReference type="SAM" id="MobiDB-lite"/>
    </source>
</evidence>
<sequence length="158" mass="17251">LKYHLLRKLLIGASSITEHRTTPCTEFGGNSQATSFSQDCPPKSKESSEFRSQSSAARLTKASDMSLKDLLTQGLETIPSSVFYTCSYCSLKSSSKAELQRHVEKCKCKRGHKETKTNVSGHSSSVVLNPDQVKDEVSLVKTKVVTSMGMPVDGVYPS</sequence>
<feature type="compositionally biased region" description="Polar residues" evidence="1">
    <location>
        <begin position="27"/>
        <end position="38"/>
    </location>
</feature>
<feature type="non-terminal residue" evidence="2">
    <location>
        <position position="158"/>
    </location>
</feature>
<gene>
    <name evidence="2" type="primary">ORF20956</name>
</gene>
<organism evidence="2">
    <name type="scientific">Arion vulgaris</name>
    <dbReference type="NCBI Taxonomy" id="1028688"/>
    <lineage>
        <taxon>Eukaryota</taxon>
        <taxon>Metazoa</taxon>
        <taxon>Spiralia</taxon>
        <taxon>Lophotrochozoa</taxon>
        <taxon>Mollusca</taxon>
        <taxon>Gastropoda</taxon>
        <taxon>Heterobranchia</taxon>
        <taxon>Euthyneura</taxon>
        <taxon>Panpulmonata</taxon>
        <taxon>Eupulmonata</taxon>
        <taxon>Stylommatophora</taxon>
        <taxon>Helicina</taxon>
        <taxon>Arionoidea</taxon>
        <taxon>Arionidae</taxon>
        <taxon>Arion</taxon>
    </lineage>
</organism>
<evidence type="ECO:0000313" key="2">
    <source>
        <dbReference type="EMBL" id="CEK53663.1"/>
    </source>
</evidence>
<protein>
    <submittedName>
        <fullName evidence="2">Uncharacterized protein</fullName>
    </submittedName>
</protein>
<reference evidence="2" key="1">
    <citation type="submission" date="2014-12" db="EMBL/GenBank/DDBJ databases">
        <title>Insight into the proteome of Arion vulgaris.</title>
        <authorList>
            <person name="Aradska J."/>
            <person name="Bulat T."/>
            <person name="Smidak R."/>
            <person name="Sarate P."/>
            <person name="Gangsoo J."/>
            <person name="Sialana F."/>
            <person name="Bilban M."/>
            <person name="Lubec G."/>
        </authorList>
    </citation>
    <scope>NUCLEOTIDE SEQUENCE</scope>
    <source>
        <tissue evidence="2">Skin</tissue>
    </source>
</reference>
<dbReference type="EMBL" id="HACG01006798">
    <property type="protein sequence ID" value="CEK53663.1"/>
    <property type="molecule type" value="Transcribed_RNA"/>
</dbReference>
<feature type="region of interest" description="Disordered" evidence="1">
    <location>
        <begin position="27"/>
        <end position="57"/>
    </location>
</feature>
<feature type="non-terminal residue" evidence="2">
    <location>
        <position position="1"/>
    </location>
</feature>
<accession>A0A0B6YC01</accession>
<dbReference type="AlphaFoldDB" id="A0A0B6YC01"/>
<name>A0A0B6YC01_9EUPU</name>